<dbReference type="Proteomes" id="UP000007800">
    <property type="component" value="Unassembled WGS sequence"/>
</dbReference>
<sequence length="413" mass="46118">MVDVWPSKISSVSLLVLSVYRNGADAIPWRSATFTSDSYVESMPELVEKGLLDLPLERVIGVISDDRQVCRDARRQAMERVKELRAQSSSPSMEDARFNHVYETHDFRFHISELLIELTETLEKADGSGSRSGHFCELRREFDRLATLIQDLNKQKIDVPVQYLSVAEKLSEPATVQISRQLRFLALNWPGIAKFLKETKLYASERLTPSLRLSIKQTLKFFRDPEAKQQVQKAAINLAPLQSLIDTHIPNSSAMEAAAAISGVYDNLMGKELLHAEASLADISDRFRQCIGTYELAAMFVPVKRPSDLDSQNCAIKKALNIIGRSGSFGFTSSEVSSTIIHYFRHTGPFATVPTRCISADNYWSLFINDGEVSGDFSDGAKSLCHYLYAAATIPASMHPTDATLGADKRNWM</sequence>
<accession>C5LW04</accession>
<evidence type="ECO:0000313" key="1">
    <source>
        <dbReference type="EMBL" id="EEQ99074.1"/>
    </source>
</evidence>
<dbReference type="EMBL" id="GG686046">
    <property type="protein sequence ID" value="EEQ99074.1"/>
    <property type="molecule type" value="Genomic_DNA"/>
</dbReference>
<dbReference type="AlphaFoldDB" id="C5LW04"/>
<dbReference type="InParanoid" id="C5LW04"/>
<protein>
    <submittedName>
        <fullName evidence="1">Uncharacterized protein</fullName>
    </submittedName>
</protein>
<proteinExistence type="predicted"/>
<name>C5LW04_PERM5</name>
<dbReference type="RefSeq" id="XP_002766357.1">
    <property type="nucleotide sequence ID" value="XM_002766311.1"/>
</dbReference>
<reference evidence="1 2" key="1">
    <citation type="submission" date="2008-07" db="EMBL/GenBank/DDBJ databases">
        <authorList>
            <person name="El-Sayed N."/>
            <person name="Caler E."/>
            <person name="Inman J."/>
            <person name="Amedeo P."/>
            <person name="Hass B."/>
            <person name="Wortman J."/>
        </authorList>
    </citation>
    <scope>NUCLEOTIDE SEQUENCE [LARGE SCALE GENOMIC DNA]</scope>
    <source>
        <strain evidence="2">ATCC 50983 / TXsc</strain>
    </source>
</reference>
<dbReference type="GeneID" id="9044398"/>
<organism evidence="2">
    <name type="scientific">Perkinsus marinus (strain ATCC 50983 / TXsc)</name>
    <dbReference type="NCBI Taxonomy" id="423536"/>
    <lineage>
        <taxon>Eukaryota</taxon>
        <taxon>Sar</taxon>
        <taxon>Alveolata</taxon>
        <taxon>Perkinsozoa</taxon>
        <taxon>Perkinsea</taxon>
        <taxon>Perkinsida</taxon>
        <taxon>Perkinsidae</taxon>
        <taxon>Perkinsus</taxon>
    </lineage>
</organism>
<keyword evidence="2" id="KW-1185">Reference proteome</keyword>
<gene>
    <name evidence="1" type="ORF">Pmar_PMAR019722</name>
</gene>
<evidence type="ECO:0000313" key="2">
    <source>
        <dbReference type="Proteomes" id="UP000007800"/>
    </source>
</evidence>